<keyword evidence="3 6" id="KW-0547">Nucleotide-binding</keyword>
<dbReference type="FunFam" id="3.30.200.20:FF:000042">
    <property type="entry name" value="Aurora kinase A"/>
    <property type="match status" value="1"/>
</dbReference>
<dbReference type="SMART" id="SM00220">
    <property type="entry name" value="S_TKc"/>
    <property type="match status" value="1"/>
</dbReference>
<keyword evidence="2" id="KW-0808">Transferase</keyword>
<feature type="domain" description="AGC-kinase C-terminal" evidence="8">
    <location>
        <begin position="293"/>
        <end position="349"/>
    </location>
</feature>
<dbReference type="FunFam" id="1.10.510.10:FF:000005">
    <property type="entry name" value="cAMP-dependent protein kinase catalytic subunit alpha"/>
    <property type="match status" value="1"/>
</dbReference>
<organism evidence="9 10">
    <name type="scientific">Cymbomonas tetramitiformis</name>
    <dbReference type="NCBI Taxonomy" id="36881"/>
    <lineage>
        <taxon>Eukaryota</taxon>
        <taxon>Viridiplantae</taxon>
        <taxon>Chlorophyta</taxon>
        <taxon>Pyramimonadophyceae</taxon>
        <taxon>Pyramimonadales</taxon>
        <taxon>Pyramimonadaceae</taxon>
        <taxon>Cymbomonas</taxon>
    </lineage>
</organism>
<dbReference type="PANTHER" id="PTHR24353">
    <property type="entry name" value="CYCLIC NUCLEOTIDE-DEPENDENT PROTEIN KINASE"/>
    <property type="match status" value="1"/>
</dbReference>
<dbReference type="PROSITE" id="PS50011">
    <property type="entry name" value="PROTEIN_KINASE_DOM"/>
    <property type="match status" value="1"/>
</dbReference>
<evidence type="ECO:0000256" key="3">
    <source>
        <dbReference type="ARBA" id="ARBA00022741"/>
    </source>
</evidence>
<evidence type="ECO:0000256" key="2">
    <source>
        <dbReference type="ARBA" id="ARBA00022679"/>
    </source>
</evidence>
<dbReference type="Proteomes" id="UP001190700">
    <property type="component" value="Unassembled WGS sequence"/>
</dbReference>
<keyword evidence="5 6" id="KW-0067">ATP-binding</keyword>
<sequence>MKRQTAGSGIFSKVNLGNDRESAVNFAVAEEFRDLSDFEQLETIGSGTFARVKLVRHKKTNAFYALKILKKNEAIRLKQVEHVLCEKQILSQVDHPYIVKLHSTYKDTRNLYFLTEYVPGGELFTHLRKATKFSNETARFYAGSIVLAIQYLHARDIIFRDLKPENLLLDSRGYLKFTDFGFSKKVPESTWTLCGTPEYLAPEIIQSKGHGKGVDWWALGVLIFEMIAGFPPFYDENPFGIYQKILANKLEFPRNFDVHAKDLVKKLLSADRMKRLGNLKGGAEDIKKHRWFKGFDFSELIAYKAVAPILPEVRSDGDAHNYEKYSESVDDPTGPVIDPATSEKLFRDF</sequence>
<name>A0AAE0BV15_9CHLO</name>
<dbReference type="Gene3D" id="1.10.510.10">
    <property type="entry name" value="Transferase(Phosphotransferase) domain 1"/>
    <property type="match status" value="1"/>
</dbReference>
<dbReference type="PANTHER" id="PTHR24353:SF37">
    <property type="entry name" value="CAMP-DEPENDENT PROTEIN KINASE CATALYTIC SUBUNIT PRKX"/>
    <property type="match status" value="1"/>
</dbReference>
<dbReference type="GO" id="GO:0009653">
    <property type="term" value="P:anatomical structure morphogenesis"/>
    <property type="evidence" value="ECO:0007669"/>
    <property type="project" value="UniProtKB-ARBA"/>
</dbReference>
<evidence type="ECO:0000313" key="9">
    <source>
        <dbReference type="EMBL" id="KAK3243331.1"/>
    </source>
</evidence>
<dbReference type="EMBL" id="LGRX02032949">
    <property type="protein sequence ID" value="KAK3243331.1"/>
    <property type="molecule type" value="Genomic_DNA"/>
</dbReference>
<dbReference type="InterPro" id="IPR011009">
    <property type="entry name" value="Kinase-like_dom_sf"/>
</dbReference>
<dbReference type="GO" id="GO:0005524">
    <property type="term" value="F:ATP binding"/>
    <property type="evidence" value="ECO:0007669"/>
    <property type="project" value="UniProtKB-UniRule"/>
</dbReference>
<feature type="domain" description="Protein kinase" evidence="7">
    <location>
        <begin position="38"/>
        <end position="292"/>
    </location>
</feature>
<protein>
    <submittedName>
        <fullName evidence="9">Uncharacterized protein</fullName>
    </submittedName>
</protein>
<dbReference type="AlphaFoldDB" id="A0AAE0BV15"/>
<reference evidence="9 10" key="1">
    <citation type="journal article" date="2015" name="Genome Biol. Evol.">
        <title>Comparative Genomics of a Bacterivorous Green Alga Reveals Evolutionary Causalities and Consequences of Phago-Mixotrophic Mode of Nutrition.</title>
        <authorList>
            <person name="Burns J.A."/>
            <person name="Paasch A."/>
            <person name="Narechania A."/>
            <person name="Kim E."/>
        </authorList>
    </citation>
    <scope>NUCLEOTIDE SEQUENCE [LARGE SCALE GENOMIC DNA]</scope>
    <source>
        <strain evidence="9 10">PLY_AMNH</strain>
    </source>
</reference>
<dbReference type="InterPro" id="IPR000961">
    <property type="entry name" value="AGC-kinase_C"/>
</dbReference>
<proteinExistence type="predicted"/>
<gene>
    <name evidence="9" type="ORF">CYMTET_47001</name>
</gene>
<feature type="binding site" evidence="6">
    <location>
        <position position="67"/>
    </location>
    <ligand>
        <name>ATP</name>
        <dbReference type="ChEBI" id="CHEBI:30616"/>
    </ligand>
</feature>
<dbReference type="Gene3D" id="3.30.200.20">
    <property type="entry name" value="Phosphorylase Kinase, domain 1"/>
    <property type="match status" value="1"/>
</dbReference>
<dbReference type="PROSITE" id="PS00107">
    <property type="entry name" value="PROTEIN_KINASE_ATP"/>
    <property type="match status" value="1"/>
</dbReference>
<keyword evidence="10" id="KW-1185">Reference proteome</keyword>
<evidence type="ECO:0000256" key="4">
    <source>
        <dbReference type="ARBA" id="ARBA00022777"/>
    </source>
</evidence>
<dbReference type="InterPro" id="IPR000719">
    <property type="entry name" value="Prot_kinase_dom"/>
</dbReference>
<keyword evidence="4" id="KW-0418">Kinase</keyword>
<comment type="caution">
    <text evidence="9">The sequence shown here is derived from an EMBL/GenBank/DDBJ whole genome shotgun (WGS) entry which is preliminary data.</text>
</comment>
<evidence type="ECO:0000256" key="6">
    <source>
        <dbReference type="PROSITE-ProRule" id="PRU10141"/>
    </source>
</evidence>
<accession>A0AAE0BV15</accession>
<dbReference type="GO" id="GO:0004691">
    <property type="term" value="F:cAMP-dependent protein kinase activity"/>
    <property type="evidence" value="ECO:0007669"/>
    <property type="project" value="TreeGrafter"/>
</dbReference>
<dbReference type="InterPro" id="IPR017441">
    <property type="entry name" value="Protein_kinase_ATP_BS"/>
</dbReference>
<evidence type="ECO:0000259" key="8">
    <source>
        <dbReference type="PROSITE" id="PS51285"/>
    </source>
</evidence>
<dbReference type="SUPFAM" id="SSF56112">
    <property type="entry name" value="Protein kinase-like (PK-like)"/>
    <property type="match status" value="1"/>
</dbReference>
<evidence type="ECO:0000256" key="1">
    <source>
        <dbReference type="ARBA" id="ARBA00022527"/>
    </source>
</evidence>
<dbReference type="PROSITE" id="PS51285">
    <property type="entry name" value="AGC_KINASE_CTER"/>
    <property type="match status" value="1"/>
</dbReference>
<evidence type="ECO:0000313" key="10">
    <source>
        <dbReference type="Proteomes" id="UP001190700"/>
    </source>
</evidence>
<dbReference type="GO" id="GO:0005829">
    <property type="term" value="C:cytosol"/>
    <property type="evidence" value="ECO:0007669"/>
    <property type="project" value="TreeGrafter"/>
</dbReference>
<evidence type="ECO:0000256" key="5">
    <source>
        <dbReference type="ARBA" id="ARBA00022840"/>
    </source>
</evidence>
<dbReference type="GO" id="GO:0005952">
    <property type="term" value="C:cAMP-dependent protein kinase complex"/>
    <property type="evidence" value="ECO:0007669"/>
    <property type="project" value="TreeGrafter"/>
</dbReference>
<dbReference type="CDD" id="cd05580">
    <property type="entry name" value="STKc_PKA_like"/>
    <property type="match status" value="1"/>
</dbReference>
<keyword evidence="1" id="KW-0723">Serine/threonine-protein kinase</keyword>
<evidence type="ECO:0000259" key="7">
    <source>
        <dbReference type="PROSITE" id="PS50011"/>
    </source>
</evidence>
<dbReference type="Pfam" id="PF00069">
    <property type="entry name" value="Pkinase"/>
    <property type="match status" value="1"/>
</dbReference>